<comment type="caution">
    <text evidence="2">The sequence shown here is derived from an EMBL/GenBank/DDBJ whole genome shotgun (WGS) entry which is preliminary data.</text>
</comment>
<dbReference type="AlphaFoldDB" id="A0A7X6HCA7"/>
<keyword evidence="1" id="KW-0812">Transmembrane</keyword>
<feature type="transmembrane region" description="Helical" evidence="1">
    <location>
        <begin position="62"/>
        <end position="87"/>
    </location>
</feature>
<reference evidence="2 3" key="1">
    <citation type="submission" date="2020-04" db="EMBL/GenBank/DDBJ databases">
        <title>Arthrobacter sp. nov.</title>
        <authorList>
            <person name="Liu S."/>
        </authorList>
    </citation>
    <scope>NUCLEOTIDE SEQUENCE [LARGE SCALE GENOMIC DNA]</scope>
    <source>
        <strain evidence="2 3">E918</strain>
    </source>
</reference>
<feature type="transmembrane region" description="Helical" evidence="1">
    <location>
        <begin position="107"/>
        <end position="127"/>
    </location>
</feature>
<dbReference type="RefSeq" id="WP_168485803.1">
    <property type="nucleotide sequence ID" value="NZ_JAAZSQ010000005.1"/>
</dbReference>
<evidence type="ECO:0000256" key="1">
    <source>
        <dbReference type="SAM" id="Phobius"/>
    </source>
</evidence>
<feature type="transmembrane region" description="Helical" evidence="1">
    <location>
        <begin position="16"/>
        <end position="38"/>
    </location>
</feature>
<name>A0A7X6HCA7_9MICC</name>
<evidence type="ECO:0000313" key="2">
    <source>
        <dbReference type="EMBL" id="NKX54469.1"/>
    </source>
</evidence>
<gene>
    <name evidence="2" type="ORF">HGG74_07910</name>
</gene>
<feature type="transmembrane region" description="Helical" evidence="1">
    <location>
        <begin position="133"/>
        <end position="152"/>
    </location>
</feature>
<accession>A0A7X6HCA7</accession>
<protein>
    <submittedName>
        <fullName evidence="2">Uncharacterized protein</fullName>
    </submittedName>
</protein>
<keyword evidence="3" id="KW-1185">Reference proteome</keyword>
<organism evidence="2 3">
    <name type="scientific">Arthrobacter mobilis</name>
    <dbReference type="NCBI Taxonomy" id="2724944"/>
    <lineage>
        <taxon>Bacteria</taxon>
        <taxon>Bacillati</taxon>
        <taxon>Actinomycetota</taxon>
        <taxon>Actinomycetes</taxon>
        <taxon>Micrococcales</taxon>
        <taxon>Micrococcaceae</taxon>
        <taxon>Arthrobacter</taxon>
    </lineage>
</organism>
<keyword evidence="1" id="KW-1133">Transmembrane helix</keyword>
<keyword evidence="1" id="KW-0472">Membrane</keyword>
<evidence type="ECO:0000313" key="3">
    <source>
        <dbReference type="Proteomes" id="UP000544090"/>
    </source>
</evidence>
<dbReference type="EMBL" id="JAAZSQ010000005">
    <property type="protein sequence ID" value="NKX54469.1"/>
    <property type="molecule type" value="Genomic_DNA"/>
</dbReference>
<dbReference type="Proteomes" id="UP000544090">
    <property type="component" value="Unassembled WGS sequence"/>
</dbReference>
<feature type="transmembrane region" description="Helical" evidence="1">
    <location>
        <begin position="172"/>
        <end position="191"/>
    </location>
</feature>
<proteinExistence type="predicted"/>
<sequence length="287" mass="30841">MTEAGGDARSLWSRSLGVISAIGPPITVATALLVYFGWARANAQAEDMGLDESLFGYATQDYILISINALYLPLVCILVAGVVWLALDRWLRRRIDEGRHQELIARVAGIAALAAVAVAGTGLLLAIGQPTRAAIFAPYVMAVGVLLAAWGLRLRRHARAGHAPVLSVEERAVEATLVLSIVTLLLFWGTADYAQAVGRGLAASFERRVESLPRAEVYSEKPLGIGVEAVSVTNVGTSEQPLYRYGGLRLLVLSGGRFFFLHDGWTTEEGTVVVLPDDNSIRVEFGN</sequence>